<dbReference type="InterPro" id="IPR007267">
    <property type="entry name" value="GtrA_DPMS_TM"/>
</dbReference>
<dbReference type="InterPro" id="IPR051401">
    <property type="entry name" value="GtrA_CellWall_Glycosyl"/>
</dbReference>
<organism evidence="8 9">
    <name type="scientific">Paenibacillus shirakamiensis</name>
    <dbReference type="NCBI Taxonomy" id="1265935"/>
    <lineage>
        <taxon>Bacteria</taxon>
        <taxon>Bacillati</taxon>
        <taxon>Bacillota</taxon>
        <taxon>Bacilli</taxon>
        <taxon>Bacillales</taxon>
        <taxon>Paenibacillaceae</taxon>
        <taxon>Paenibacillus</taxon>
    </lineage>
</organism>
<name>A0ABS4JLC0_9BACL</name>
<evidence type="ECO:0000259" key="7">
    <source>
        <dbReference type="Pfam" id="PF04138"/>
    </source>
</evidence>
<comment type="caution">
    <text evidence="8">The sequence shown here is derived from an EMBL/GenBank/DDBJ whole genome shotgun (WGS) entry which is preliminary data.</text>
</comment>
<evidence type="ECO:0000256" key="6">
    <source>
        <dbReference type="SAM" id="Phobius"/>
    </source>
</evidence>
<feature type="transmembrane region" description="Helical" evidence="6">
    <location>
        <begin position="106"/>
        <end position="124"/>
    </location>
</feature>
<feature type="domain" description="GtrA/DPMS transmembrane" evidence="7">
    <location>
        <begin position="10"/>
        <end position="125"/>
    </location>
</feature>
<feature type="transmembrane region" description="Helical" evidence="6">
    <location>
        <begin position="37"/>
        <end position="54"/>
    </location>
</feature>
<dbReference type="RefSeq" id="WP_209865682.1">
    <property type="nucleotide sequence ID" value="NZ_JAGGLD010000009.1"/>
</dbReference>
<feature type="transmembrane region" description="Helical" evidence="6">
    <location>
        <begin position="75"/>
        <end position="94"/>
    </location>
</feature>
<keyword evidence="3 6" id="KW-0812">Transmembrane</keyword>
<dbReference type="Pfam" id="PF04138">
    <property type="entry name" value="GtrA_DPMS_TM"/>
    <property type="match status" value="1"/>
</dbReference>
<evidence type="ECO:0000313" key="8">
    <source>
        <dbReference type="EMBL" id="MBP2002505.1"/>
    </source>
</evidence>
<reference evidence="8 9" key="1">
    <citation type="submission" date="2021-03" db="EMBL/GenBank/DDBJ databases">
        <title>Genomic Encyclopedia of Type Strains, Phase IV (KMG-IV): sequencing the most valuable type-strain genomes for metagenomic binning, comparative biology and taxonomic classification.</title>
        <authorList>
            <person name="Goeker M."/>
        </authorList>
    </citation>
    <scope>NUCLEOTIDE SEQUENCE [LARGE SCALE GENOMIC DNA]</scope>
    <source>
        <strain evidence="8 9">DSM 26806</strain>
    </source>
</reference>
<evidence type="ECO:0000256" key="5">
    <source>
        <dbReference type="ARBA" id="ARBA00023136"/>
    </source>
</evidence>
<dbReference type="PANTHER" id="PTHR38459">
    <property type="entry name" value="PROPHAGE BACTOPRENOL-LINKED GLUCOSE TRANSLOCASE HOMOLOG"/>
    <property type="match status" value="1"/>
</dbReference>
<protein>
    <submittedName>
        <fullName evidence="8">Flippase GtrA</fullName>
    </submittedName>
</protein>
<proteinExistence type="inferred from homology"/>
<evidence type="ECO:0000256" key="3">
    <source>
        <dbReference type="ARBA" id="ARBA00022692"/>
    </source>
</evidence>
<sequence>MNKRLAQLFKFGFVGALNTIIDLCIFTLLSWGGVGAILAQIISYSCGVLNSYALNNNWTFREQKEQHAGAKLARFIIINLVALAVSSLIIHLLYDRATWGLTASKLTATAASMIVNYIGSRFWVFRSIPKDRSESV</sequence>
<dbReference type="PANTHER" id="PTHR38459:SF1">
    <property type="entry name" value="PROPHAGE BACTOPRENOL-LINKED GLUCOSE TRANSLOCASE HOMOLOG"/>
    <property type="match status" value="1"/>
</dbReference>
<keyword evidence="5 6" id="KW-0472">Membrane</keyword>
<comment type="similarity">
    <text evidence="2">Belongs to the GtrA family.</text>
</comment>
<evidence type="ECO:0000313" key="9">
    <source>
        <dbReference type="Proteomes" id="UP001519288"/>
    </source>
</evidence>
<evidence type="ECO:0000256" key="2">
    <source>
        <dbReference type="ARBA" id="ARBA00009399"/>
    </source>
</evidence>
<dbReference type="EMBL" id="JAGGLD010000009">
    <property type="protein sequence ID" value="MBP2002505.1"/>
    <property type="molecule type" value="Genomic_DNA"/>
</dbReference>
<dbReference type="Proteomes" id="UP001519288">
    <property type="component" value="Unassembled WGS sequence"/>
</dbReference>
<comment type="subcellular location">
    <subcellularLocation>
        <location evidence="1">Membrane</location>
        <topology evidence="1">Multi-pass membrane protein</topology>
    </subcellularLocation>
</comment>
<evidence type="ECO:0000256" key="1">
    <source>
        <dbReference type="ARBA" id="ARBA00004141"/>
    </source>
</evidence>
<accession>A0ABS4JLC0</accession>
<keyword evidence="4 6" id="KW-1133">Transmembrane helix</keyword>
<keyword evidence="9" id="KW-1185">Reference proteome</keyword>
<gene>
    <name evidence="8" type="ORF">J2Z69_003591</name>
</gene>
<evidence type="ECO:0000256" key="4">
    <source>
        <dbReference type="ARBA" id="ARBA00022989"/>
    </source>
</evidence>
<feature type="transmembrane region" description="Helical" evidence="6">
    <location>
        <begin position="12"/>
        <end position="31"/>
    </location>
</feature>